<dbReference type="Proteomes" id="UP000827092">
    <property type="component" value="Unassembled WGS sequence"/>
</dbReference>
<proteinExistence type="predicted"/>
<comment type="caution">
    <text evidence="1">The sequence shown here is derived from an EMBL/GenBank/DDBJ whole genome shotgun (WGS) entry which is preliminary data.</text>
</comment>
<name>A0AAV6UI38_9ARAC</name>
<dbReference type="EMBL" id="JAFNEN010000390">
    <property type="protein sequence ID" value="KAG8184042.1"/>
    <property type="molecule type" value="Genomic_DNA"/>
</dbReference>
<organism evidence="1 2">
    <name type="scientific">Oedothorax gibbosus</name>
    <dbReference type="NCBI Taxonomy" id="931172"/>
    <lineage>
        <taxon>Eukaryota</taxon>
        <taxon>Metazoa</taxon>
        <taxon>Ecdysozoa</taxon>
        <taxon>Arthropoda</taxon>
        <taxon>Chelicerata</taxon>
        <taxon>Arachnida</taxon>
        <taxon>Araneae</taxon>
        <taxon>Araneomorphae</taxon>
        <taxon>Entelegynae</taxon>
        <taxon>Araneoidea</taxon>
        <taxon>Linyphiidae</taxon>
        <taxon>Erigoninae</taxon>
        <taxon>Oedothorax</taxon>
    </lineage>
</organism>
<dbReference type="AlphaFoldDB" id="A0AAV6UI38"/>
<evidence type="ECO:0000313" key="2">
    <source>
        <dbReference type="Proteomes" id="UP000827092"/>
    </source>
</evidence>
<gene>
    <name evidence="1" type="ORF">JTE90_011540</name>
</gene>
<keyword evidence="2" id="KW-1185">Reference proteome</keyword>
<sequence>MEEADRKSATSKASFKLSVHAALFFTPLESEREKTAKEEDLSHRVLSKKEINKGSLRLARNRFQLSNVCLKNFAFLCSG</sequence>
<accession>A0AAV6UI38</accession>
<reference evidence="1 2" key="1">
    <citation type="journal article" date="2022" name="Nat. Ecol. Evol.">
        <title>A masculinizing supergene underlies an exaggerated male reproductive morph in a spider.</title>
        <authorList>
            <person name="Hendrickx F."/>
            <person name="De Corte Z."/>
            <person name="Sonet G."/>
            <person name="Van Belleghem S.M."/>
            <person name="Kostlbacher S."/>
            <person name="Vangestel C."/>
        </authorList>
    </citation>
    <scope>NUCLEOTIDE SEQUENCE [LARGE SCALE GENOMIC DNA]</scope>
    <source>
        <strain evidence="1">W744_W776</strain>
    </source>
</reference>
<protein>
    <submittedName>
        <fullName evidence="1">Uncharacterized protein</fullName>
    </submittedName>
</protein>
<evidence type="ECO:0000313" key="1">
    <source>
        <dbReference type="EMBL" id="KAG8184042.1"/>
    </source>
</evidence>